<evidence type="ECO:0000313" key="2">
    <source>
        <dbReference type="WBParaSite" id="PSU_v2.g18100.t1"/>
    </source>
</evidence>
<sequence>MAVVKYDEDQNGFYVCPAGFDLGNVCGGHFCYRVVSVPDAKKSRMIDDNFCAEFEKDAMPAVIKCKEENDLIGKYKF</sequence>
<reference evidence="2" key="1">
    <citation type="submission" date="2022-11" db="UniProtKB">
        <authorList>
            <consortium name="WormBaseParasite"/>
        </authorList>
    </citation>
    <scope>IDENTIFICATION</scope>
</reference>
<keyword evidence="1" id="KW-1185">Reference proteome</keyword>
<dbReference type="WBParaSite" id="PSU_v2.g18100.t1">
    <property type="protein sequence ID" value="PSU_v2.g18100.t1"/>
    <property type="gene ID" value="PSU_v2.g18100"/>
</dbReference>
<organism evidence="1 2">
    <name type="scientific">Panagrolaimus superbus</name>
    <dbReference type="NCBI Taxonomy" id="310955"/>
    <lineage>
        <taxon>Eukaryota</taxon>
        <taxon>Metazoa</taxon>
        <taxon>Ecdysozoa</taxon>
        <taxon>Nematoda</taxon>
        <taxon>Chromadorea</taxon>
        <taxon>Rhabditida</taxon>
        <taxon>Tylenchina</taxon>
        <taxon>Panagrolaimomorpha</taxon>
        <taxon>Panagrolaimoidea</taxon>
        <taxon>Panagrolaimidae</taxon>
        <taxon>Panagrolaimus</taxon>
    </lineage>
</organism>
<evidence type="ECO:0000313" key="1">
    <source>
        <dbReference type="Proteomes" id="UP000887577"/>
    </source>
</evidence>
<accession>A0A914YLA6</accession>
<dbReference type="Proteomes" id="UP000887577">
    <property type="component" value="Unplaced"/>
</dbReference>
<name>A0A914YLA6_9BILA</name>
<proteinExistence type="predicted"/>
<dbReference type="AlphaFoldDB" id="A0A914YLA6"/>
<protein>
    <submittedName>
        <fullName evidence="2">TIGR04076 family protein</fullName>
    </submittedName>
</protein>